<dbReference type="Proteomes" id="UP000015102">
    <property type="component" value="Unassembled WGS sequence"/>
</dbReference>
<dbReference type="SMART" id="SM00322">
    <property type="entry name" value="KH"/>
    <property type="match status" value="1"/>
</dbReference>
<feature type="compositionally biased region" description="Polar residues" evidence="2">
    <location>
        <begin position="133"/>
        <end position="147"/>
    </location>
</feature>
<proteinExistence type="predicted"/>
<sequence length="280" mass="31315">MGKDENTEDVPSSNTNNNHKQTNGSCKTSSNTLNINGTIDQQKKIEIDKQNKTQDQEEQFDEYGSCDLPGSLNEESFNMKHVYATDKNQVVVKATTSPKISPENSFVERPLEETTTTTNSNAPKSEEARKNEVTSPSLSMCSVQSSTDSGKGSSLPRSSSDDKNNVKNSTSSVQKPQFSTYEFFLPTSLIGRLYGNRRNFLNKIKAKTSVKIQMKKHPYTEKINVCVIEGSENDINAALKMIRSKLPSKQYPNLTMQRIHFAMPQTIVPLTSEHTHCIHQ</sequence>
<feature type="region of interest" description="Disordered" evidence="2">
    <location>
        <begin position="1"/>
        <end position="73"/>
    </location>
</feature>
<feature type="compositionally biased region" description="Basic and acidic residues" evidence="2">
    <location>
        <begin position="41"/>
        <end position="55"/>
    </location>
</feature>
<dbReference type="InterPro" id="IPR004088">
    <property type="entry name" value="KH_dom_type_1"/>
</dbReference>
<reference evidence="5" key="1">
    <citation type="submission" date="2013-02" db="EMBL/GenBank/DDBJ databases">
        <authorList>
            <person name="Hughes D."/>
        </authorList>
    </citation>
    <scope>NUCLEOTIDE SEQUENCE</scope>
    <source>
        <strain>Durham</strain>
        <strain evidence="5">NC isolate 2 -- Noor lab</strain>
    </source>
</reference>
<evidence type="ECO:0000313" key="4">
    <source>
        <dbReference type="EnsemblMetazoa" id="MESCA008734-PA"/>
    </source>
</evidence>
<dbReference type="GO" id="GO:0003723">
    <property type="term" value="F:RNA binding"/>
    <property type="evidence" value="ECO:0007669"/>
    <property type="project" value="UniProtKB-UniRule"/>
</dbReference>
<evidence type="ECO:0000256" key="2">
    <source>
        <dbReference type="SAM" id="MobiDB-lite"/>
    </source>
</evidence>
<protein>
    <recommendedName>
        <fullName evidence="3">K Homology domain-containing protein</fullName>
    </recommendedName>
</protein>
<dbReference type="InterPro" id="IPR004087">
    <property type="entry name" value="KH_dom"/>
</dbReference>
<dbReference type="EMBL" id="CAQQ02059025">
    <property type="status" value="NOT_ANNOTATED_CDS"/>
    <property type="molecule type" value="Genomic_DNA"/>
</dbReference>
<keyword evidence="1" id="KW-0694">RNA-binding</keyword>
<name>T1GY14_MEGSC</name>
<evidence type="ECO:0000259" key="3">
    <source>
        <dbReference type="SMART" id="SM00322"/>
    </source>
</evidence>
<organism evidence="4 5">
    <name type="scientific">Megaselia scalaris</name>
    <name type="common">Humpbacked fly</name>
    <name type="synonym">Phora scalaris</name>
    <dbReference type="NCBI Taxonomy" id="36166"/>
    <lineage>
        <taxon>Eukaryota</taxon>
        <taxon>Metazoa</taxon>
        <taxon>Ecdysozoa</taxon>
        <taxon>Arthropoda</taxon>
        <taxon>Hexapoda</taxon>
        <taxon>Insecta</taxon>
        <taxon>Pterygota</taxon>
        <taxon>Neoptera</taxon>
        <taxon>Endopterygota</taxon>
        <taxon>Diptera</taxon>
        <taxon>Brachycera</taxon>
        <taxon>Muscomorpha</taxon>
        <taxon>Platypezoidea</taxon>
        <taxon>Phoridae</taxon>
        <taxon>Megaseliini</taxon>
        <taxon>Megaselia</taxon>
    </lineage>
</organism>
<evidence type="ECO:0000256" key="1">
    <source>
        <dbReference type="PROSITE-ProRule" id="PRU00117"/>
    </source>
</evidence>
<reference evidence="4" key="2">
    <citation type="submission" date="2015-06" db="UniProtKB">
        <authorList>
            <consortium name="EnsemblMetazoa"/>
        </authorList>
    </citation>
    <scope>IDENTIFICATION</scope>
</reference>
<feature type="compositionally biased region" description="Polar residues" evidence="2">
    <location>
        <begin position="9"/>
        <end position="40"/>
    </location>
</feature>
<feature type="domain" description="K Homology" evidence="3">
    <location>
        <begin position="177"/>
        <end position="247"/>
    </location>
</feature>
<dbReference type="STRING" id="36166.T1GY14"/>
<dbReference type="AlphaFoldDB" id="T1GY14"/>
<dbReference type="InterPro" id="IPR036612">
    <property type="entry name" value="KH_dom_type_1_sf"/>
</dbReference>
<dbReference type="Gene3D" id="3.30.1370.10">
    <property type="entry name" value="K Homology domain, type 1"/>
    <property type="match status" value="1"/>
</dbReference>
<feature type="compositionally biased region" description="Polar residues" evidence="2">
    <location>
        <begin position="113"/>
        <end position="123"/>
    </location>
</feature>
<dbReference type="GO" id="GO:0010468">
    <property type="term" value="P:regulation of gene expression"/>
    <property type="evidence" value="ECO:0007669"/>
    <property type="project" value="UniProtKB-ARBA"/>
</dbReference>
<dbReference type="SUPFAM" id="SSF54791">
    <property type="entry name" value="Eukaryotic type KH-domain (KH-domain type I)"/>
    <property type="match status" value="1"/>
</dbReference>
<dbReference type="HOGENOM" id="CLU_994951_0_0_1"/>
<keyword evidence="5" id="KW-1185">Reference proteome</keyword>
<feature type="region of interest" description="Disordered" evidence="2">
    <location>
        <begin position="99"/>
        <end position="173"/>
    </location>
</feature>
<evidence type="ECO:0000313" key="5">
    <source>
        <dbReference type="Proteomes" id="UP000015102"/>
    </source>
</evidence>
<dbReference type="EMBL" id="CAQQ02059026">
    <property type="status" value="NOT_ANNOTATED_CDS"/>
    <property type="molecule type" value="Genomic_DNA"/>
</dbReference>
<feature type="compositionally biased region" description="Low complexity" evidence="2">
    <location>
        <begin position="148"/>
        <end position="158"/>
    </location>
</feature>
<dbReference type="PROSITE" id="PS50084">
    <property type="entry name" value="KH_TYPE_1"/>
    <property type="match status" value="1"/>
</dbReference>
<dbReference type="Pfam" id="PF00013">
    <property type="entry name" value="KH_1"/>
    <property type="match status" value="1"/>
</dbReference>
<accession>T1GY14</accession>
<dbReference type="EnsemblMetazoa" id="MESCA008734-RA">
    <property type="protein sequence ID" value="MESCA008734-PA"/>
    <property type="gene ID" value="MESCA008734"/>
</dbReference>